<comment type="caution">
    <text evidence="1">The sequence shown here is derived from an EMBL/GenBank/DDBJ whole genome shotgun (WGS) entry which is preliminary data.</text>
</comment>
<organism evidence="1">
    <name type="scientific">Rhizobium leguminosarum</name>
    <dbReference type="NCBI Taxonomy" id="384"/>
    <lineage>
        <taxon>Bacteria</taxon>
        <taxon>Pseudomonadati</taxon>
        <taxon>Pseudomonadota</taxon>
        <taxon>Alphaproteobacteria</taxon>
        <taxon>Hyphomicrobiales</taxon>
        <taxon>Rhizobiaceae</taxon>
        <taxon>Rhizobium/Agrobacterium group</taxon>
        <taxon>Rhizobium</taxon>
    </lineage>
</organism>
<reference evidence="1" key="1">
    <citation type="submission" date="2016-04" db="EMBL/GenBank/DDBJ databases">
        <title>Fast-growing isolate from the root nodules of Vavilovia formosa.</title>
        <authorList>
            <person name="Kimeklis A."/>
            <person name="Safronova V."/>
            <person name="Belimov A."/>
            <person name="Andronov E."/>
        </authorList>
    </citation>
    <scope>NUCLEOTIDE SEQUENCE [LARGE SCALE GENOMIC DNA]</scope>
    <source>
        <strain evidence="1">Vaf-46</strain>
    </source>
</reference>
<dbReference type="AlphaFoldDB" id="A0A179B8I9"/>
<proteinExistence type="predicted"/>
<dbReference type="EMBL" id="LWBS01000470">
    <property type="protein sequence ID" value="OAP88007.1"/>
    <property type="molecule type" value="Genomic_DNA"/>
</dbReference>
<dbReference type="Pfam" id="PF08843">
    <property type="entry name" value="AbiEii"/>
    <property type="match status" value="1"/>
</dbReference>
<sequence>MAKDIRNVGASVRARLLQLAKASGQSFDLVLTRFALERLLFRLSQSPHAGRFVLKGAMLMMSWFDNPHRGTRDLDLLGFGDPSPDPMLETFREILAQEADDGVTFDADTLHVDRIREALDYGGLRLRVIASISGARINLTIDIGFGDALEPGVEVLDYPSMLDFPMPRLRAYARETVIAEKFQAMVMLGRVNSRMKDFYDIWILSRSFDLAMIGWRAQ</sequence>
<protein>
    <recommendedName>
        <fullName evidence="2">Nucleotidyl transferase AbiEii/AbiGii toxin family protein</fullName>
    </recommendedName>
</protein>
<evidence type="ECO:0008006" key="2">
    <source>
        <dbReference type="Google" id="ProtNLM"/>
    </source>
</evidence>
<accession>A0A179B8I9</accession>
<gene>
    <name evidence="1" type="ORF">A4U53_36105</name>
</gene>
<name>A0A179B8I9_RHILE</name>
<evidence type="ECO:0000313" key="1">
    <source>
        <dbReference type="EMBL" id="OAP88007.1"/>
    </source>
</evidence>
<dbReference type="InterPro" id="IPR014942">
    <property type="entry name" value="AbiEii"/>
</dbReference>